<dbReference type="AlphaFoldDB" id="A0A9D1IQ39"/>
<keyword evidence="2 4" id="KW-0378">Hydrolase</keyword>
<evidence type="ECO:0000256" key="3">
    <source>
        <dbReference type="ARBA" id="ARBA00023145"/>
    </source>
</evidence>
<keyword evidence="3" id="KW-0865">Zymogen</keyword>
<proteinExistence type="inferred from homology"/>
<sequence length="336" mass="37533">MHEIDLEKYEIRTDMLVDLTDEDEKQYKQNVSYKDDVKISWLNLEKENKLNKPAGNYLTLEFSDVTDTDNLNKVKNVFKEEFLKMLNLIGYNKSMKTCVIGLGNKNSTPDSLGPKVTDKVIVTKHLFDMHQSVDERFSSVSAFYPGVTGQTGIETSDFIKAIIDNIKPDLVILIDALSSSSISRVNKSIQVTDSGITPGSGVGNKRKEISKKTIGVPVVAIGIPTVTSASVIVADTINYMMKNFAYNKKLSDKKINKFINRPVNYLNGKVNVSINDKKTFLGLVGTLSFDELSKLVYEVLTPIGYNLMVTPKEVDFVIEKLSDLISFVINNTLHNI</sequence>
<dbReference type="Proteomes" id="UP000824074">
    <property type="component" value="Unassembled WGS sequence"/>
</dbReference>
<gene>
    <name evidence="4" type="primary">gpr</name>
    <name evidence="4" type="ORF">IAB68_02210</name>
</gene>
<comment type="caution">
    <text evidence="4">The sequence shown here is derived from an EMBL/GenBank/DDBJ whole genome shotgun (WGS) entry which is preliminary data.</text>
</comment>
<name>A0A9D1IQ39_9FIRM</name>
<dbReference type="EC" id="3.4.24.78" evidence="4"/>
<evidence type="ECO:0000313" key="4">
    <source>
        <dbReference type="EMBL" id="HIU40099.1"/>
    </source>
</evidence>
<evidence type="ECO:0000256" key="2">
    <source>
        <dbReference type="ARBA" id="ARBA00022801"/>
    </source>
</evidence>
<evidence type="ECO:0000256" key="1">
    <source>
        <dbReference type="ARBA" id="ARBA00022670"/>
    </source>
</evidence>
<organism evidence="4 5">
    <name type="scientific">Candidatus Aphodocola excrementigallinarum</name>
    <dbReference type="NCBI Taxonomy" id="2840670"/>
    <lineage>
        <taxon>Bacteria</taxon>
        <taxon>Bacillati</taxon>
        <taxon>Bacillota</taxon>
        <taxon>Bacilli</taxon>
        <taxon>Candidatus Aphodocola</taxon>
    </lineage>
</organism>
<dbReference type="GO" id="GO:0008233">
    <property type="term" value="F:peptidase activity"/>
    <property type="evidence" value="ECO:0007669"/>
    <property type="project" value="UniProtKB-KW"/>
</dbReference>
<protein>
    <submittedName>
        <fullName evidence="4">GPR endopeptidase</fullName>
        <ecNumber evidence="4">3.4.24.78</ecNumber>
    </submittedName>
</protein>
<dbReference type="NCBIfam" id="TIGR01441">
    <property type="entry name" value="GPR"/>
    <property type="match status" value="1"/>
</dbReference>
<dbReference type="GO" id="GO:0006508">
    <property type="term" value="P:proteolysis"/>
    <property type="evidence" value="ECO:0007669"/>
    <property type="project" value="UniProtKB-KW"/>
</dbReference>
<accession>A0A9D1IQ39</accession>
<dbReference type="HAMAP" id="MF_00626">
    <property type="entry name" value="Germination_prot"/>
    <property type="match status" value="1"/>
</dbReference>
<dbReference type="GO" id="GO:0009847">
    <property type="term" value="P:spore germination"/>
    <property type="evidence" value="ECO:0007669"/>
    <property type="project" value="InterPro"/>
</dbReference>
<dbReference type="Pfam" id="PF03418">
    <property type="entry name" value="Peptidase_A25"/>
    <property type="match status" value="1"/>
</dbReference>
<keyword evidence="1" id="KW-0645">Protease</keyword>
<reference evidence="4" key="2">
    <citation type="journal article" date="2021" name="PeerJ">
        <title>Extensive microbial diversity within the chicken gut microbiome revealed by metagenomics and culture.</title>
        <authorList>
            <person name="Gilroy R."/>
            <person name="Ravi A."/>
            <person name="Getino M."/>
            <person name="Pursley I."/>
            <person name="Horton D.L."/>
            <person name="Alikhan N.F."/>
            <person name="Baker D."/>
            <person name="Gharbi K."/>
            <person name="Hall N."/>
            <person name="Watson M."/>
            <person name="Adriaenssens E.M."/>
            <person name="Foster-Nyarko E."/>
            <person name="Jarju S."/>
            <person name="Secka A."/>
            <person name="Antonio M."/>
            <person name="Oren A."/>
            <person name="Chaudhuri R.R."/>
            <person name="La Ragione R."/>
            <person name="Hildebrand F."/>
            <person name="Pallen M.J."/>
        </authorList>
    </citation>
    <scope>NUCLEOTIDE SEQUENCE</scope>
    <source>
        <strain evidence="4">CHK193-30670</strain>
    </source>
</reference>
<dbReference type="EMBL" id="DVMT01000022">
    <property type="protein sequence ID" value="HIU40099.1"/>
    <property type="molecule type" value="Genomic_DNA"/>
</dbReference>
<reference evidence="4" key="1">
    <citation type="submission" date="2020-10" db="EMBL/GenBank/DDBJ databases">
        <authorList>
            <person name="Gilroy R."/>
        </authorList>
    </citation>
    <scope>NUCLEOTIDE SEQUENCE</scope>
    <source>
        <strain evidence="4">CHK193-30670</strain>
    </source>
</reference>
<evidence type="ECO:0000313" key="5">
    <source>
        <dbReference type="Proteomes" id="UP000824074"/>
    </source>
</evidence>
<dbReference type="PIRSF" id="PIRSF019549">
    <property type="entry name" value="Peptidase_A25"/>
    <property type="match status" value="1"/>
</dbReference>
<dbReference type="Gene3D" id="3.40.50.1450">
    <property type="entry name" value="HybD-like"/>
    <property type="match status" value="1"/>
</dbReference>
<dbReference type="SUPFAM" id="SSF53163">
    <property type="entry name" value="HybD-like"/>
    <property type="match status" value="1"/>
</dbReference>
<dbReference type="InterPro" id="IPR023430">
    <property type="entry name" value="Pept_HybD-like_dom_sf"/>
</dbReference>
<dbReference type="InterPro" id="IPR005080">
    <property type="entry name" value="Peptidase_A25"/>
</dbReference>